<dbReference type="InterPro" id="IPR013328">
    <property type="entry name" value="6PGD_dom2"/>
</dbReference>
<dbReference type="InterPro" id="IPR036291">
    <property type="entry name" value="NAD(P)-bd_dom_sf"/>
</dbReference>
<comment type="pathway">
    <text evidence="4">Cofactor biosynthesis; (R)-pantothenate biosynthesis; (R)-pantoate from 3-methyl-2-oxobutanoate: step 2/2.</text>
</comment>
<keyword evidence="8" id="KW-1185">Reference proteome</keyword>
<dbReference type="EC" id="1.1.1.169" evidence="4"/>
<evidence type="ECO:0000256" key="1">
    <source>
        <dbReference type="ARBA" id="ARBA00007870"/>
    </source>
</evidence>
<dbReference type="InterPro" id="IPR008927">
    <property type="entry name" value="6-PGluconate_DH-like_C_sf"/>
</dbReference>
<dbReference type="Pfam" id="PF08546">
    <property type="entry name" value="ApbA_C"/>
    <property type="match status" value="1"/>
</dbReference>
<dbReference type="Pfam" id="PF02558">
    <property type="entry name" value="ApbA"/>
    <property type="match status" value="1"/>
</dbReference>
<name>A0A3T1DE17_9BACL</name>
<dbReference type="PANTHER" id="PTHR21708:SF26">
    <property type="entry name" value="2-DEHYDROPANTOATE 2-REDUCTASE"/>
    <property type="match status" value="1"/>
</dbReference>
<dbReference type="NCBIfam" id="TIGR00745">
    <property type="entry name" value="apbA_panE"/>
    <property type="match status" value="1"/>
</dbReference>
<comment type="catalytic activity">
    <reaction evidence="4">
        <text>(R)-pantoate + NADP(+) = 2-dehydropantoate + NADPH + H(+)</text>
        <dbReference type="Rhea" id="RHEA:16233"/>
        <dbReference type="ChEBI" id="CHEBI:11561"/>
        <dbReference type="ChEBI" id="CHEBI:15378"/>
        <dbReference type="ChEBI" id="CHEBI:15980"/>
        <dbReference type="ChEBI" id="CHEBI:57783"/>
        <dbReference type="ChEBI" id="CHEBI:58349"/>
        <dbReference type="EC" id="1.1.1.169"/>
    </reaction>
</comment>
<evidence type="ECO:0000313" key="7">
    <source>
        <dbReference type="EMBL" id="BBI36274.1"/>
    </source>
</evidence>
<dbReference type="EMBL" id="AP019400">
    <property type="protein sequence ID" value="BBI36274.1"/>
    <property type="molecule type" value="Genomic_DNA"/>
</dbReference>
<organism evidence="7 8">
    <name type="scientific">Cohnella abietis</name>
    <dbReference type="NCBI Taxonomy" id="2507935"/>
    <lineage>
        <taxon>Bacteria</taxon>
        <taxon>Bacillati</taxon>
        <taxon>Bacillota</taxon>
        <taxon>Bacilli</taxon>
        <taxon>Bacillales</taxon>
        <taxon>Paenibacillaceae</taxon>
        <taxon>Cohnella</taxon>
    </lineage>
</organism>
<dbReference type="UniPathway" id="UPA00028">
    <property type="reaction ID" value="UER00004"/>
</dbReference>
<dbReference type="KEGG" id="cohn:KCTCHS21_56730"/>
<dbReference type="InterPro" id="IPR013332">
    <property type="entry name" value="KPR_N"/>
</dbReference>
<dbReference type="GO" id="GO:0008677">
    <property type="term" value="F:2-dehydropantoate 2-reductase activity"/>
    <property type="evidence" value="ECO:0007669"/>
    <property type="project" value="UniProtKB-EC"/>
</dbReference>
<proteinExistence type="inferred from homology"/>
<accession>A0A3T1DE17</accession>
<dbReference type="Gene3D" id="3.40.50.720">
    <property type="entry name" value="NAD(P)-binding Rossmann-like Domain"/>
    <property type="match status" value="1"/>
</dbReference>
<dbReference type="InterPro" id="IPR013752">
    <property type="entry name" value="KPA_reductase"/>
</dbReference>
<comment type="function">
    <text evidence="4">Catalyzes the NADPH-dependent reduction of ketopantoate into pantoic acid.</text>
</comment>
<comment type="similarity">
    <text evidence="1 4">Belongs to the ketopantoate reductase family.</text>
</comment>
<dbReference type="InterPro" id="IPR051402">
    <property type="entry name" value="KPR-Related"/>
</dbReference>
<dbReference type="InterPro" id="IPR003710">
    <property type="entry name" value="ApbA"/>
</dbReference>
<gene>
    <name evidence="7" type="primary">ykpB</name>
    <name evidence="7" type="ORF">KCTCHS21_56730</name>
</gene>
<reference evidence="7 8" key="1">
    <citation type="submission" date="2019-01" db="EMBL/GenBank/DDBJ databases">
        <title>Complete genome sequence of Cohnella hallensis HS21 isolated from Korean fir (Abies koreana) rhizospheric soil.</title>
        <authorList>
            <person name="Jiang L."/>
            <person name="Kang S.W."/>
            <person name="Kim S."/>
            <person name="Jung J."/>
            <person name="Kim C.Y."/>
            <person name="Kim D.H."/>
            <person name="Kim S.W."/>
            <person name="Lee J."/>
        </authorList>
    </citation>
    <scope>NUCLEOTIDE SEQUENCE [LARGE SCALE GENOMIC DNA]</scope>
    <source>
        <strain evidence="7 8">HS21</strain>
    </source>
</reference>
<dbReference type="AlphaFoldDB" id="A0A3T1DE17"/>
<sequence>MRIVVIGAGAIGGYMAARMLEAGLDVTLLVREKRRSQLEKTGLVVLSTAGNHTSHPPLLVSGEAGGPYDLAIIATKAYGLAEILKQMKPYTHSQTVILPFLNGMQHFEQITKAYPEHPILGGVARIEATLGEDGAIHHLSAIHHFAYGKLRNLTDTQYETIKATLSAVPILVEKSNIERDLWEKYAFINVLSGLTTLFQASVGDILNTALGLETFKQAFTETYAVIQHAGGELSDGLMEKQLQIIKGLSATSTSSMLRDLIQGLPTESAHIQGYLVELAHRHNCPAPLLEIINQRLEIYENKRNRQESSS</sequence>
<dbReference type="OrthoDB" id="9793586at2"/>
<dbReference type="SUPFAM" id="SSF48179">
    <property type="entry name" value="6-phosphogluconate dehydrogenase C-terminal domain-like"/>
    <property type="match status" value="1"/>
</dbReference>
<dbReference type="RefSeq" id="WP_157994140.1">
    <property type="nucleotide sequence ID" value="NZ_AP019400.1"/>
</dbReference>
<dbReference type="GO" id="GO:0005737">
    <property type="term" value="C:cytoplasm"/>
    <property type="evidence" value="ECO:0007669"/>
    <property type="project" value="TreeGrafter"/>
</dbReference>
<evidence type="ECO:0000259" key="5">
    <source>
        <dbReference type="Pfam" id="PF02558"/>
    </source>
</evidence>
<evidence type="ECO:0000256" key="3">
    <source>
        <dbReference type="ARBA" id="ARBA00023002"/>
    </source>
</evidence>
<evidence type="ECO:0000256" key="2">
    <source>
        <dbReference type="ARBA" id="ARBA00022857"/>
    </source>
</evidence>
<dbReference type="Proteomes" id="UP000289856">
    <property type="component" value="Chromosome"/>
</dbReference>
<dbReference type="SUPFAM" id="SSF51735">
    <property type="entry name" value="NAD(P)-binding Rossmann-fold domains"/>
    <property type="match status" value="1"/>
</dbReference>
<evidence type="ECO:0000256" key="4">
    <source>
        <dbReference type="RuleBase" id="RU362068"/>
    </source>
</evidence>
<dbReference type="PANTHER" id="PTHR21708">
    <property type="entry name" value="PROBABLE 2-DEHYDROPANTOATE 2-REDUCTASE"/>
    <property type="match status" value="1"/>
</dbReference>
<keyword evidence="4" id="KW-0566">Pantothenate biosynthesis</keyword>
<dbReference type="FunFam" id="1.10.1040.10:FF:000017">
    <property type="entry name" value="2-dehydropantoate 2-reductase"/>
    <property type="match status" value="1"/>
</dbReference>
<keyword evidence="3 4" id="KW-0560">Oxidoreductase</keyword>
<feature type="domain" description="Ketopantoate reductase N-terminal" evidence="5">
    <location>
        <begin position="3"/>
        <end position="150"/>
    </location>
</feature>
<dbReference type="GO" id="GO:0015940">
    <property type="term" value="P:pantothenate biosynthetic process"/>
    <property type="evidence" value="ECO:0007669"/>
    <property type="project" value="UniProtKB-UniPathway"/>
</dbReference>
<protein>
    <recommendedName>
        <fullName evidence="4">2-dehydropantoate 2-reductase</fullName>
        <ecNumber evidence="4">1.1.1.169</ecNumber>
    </recommendedName>
    <alternativeName>
        <fullName evidence="4">Ketopantoate reductase</fullName>
    </alternativeName>
</protein>
<feature type="domain" description="Ketopantoate reductase C-terminal" evidence="6">
    <location>
        <begin position="176"/>
        <end position="296"/>
    </location>
</feature>
<evidence type="ECO:0000313" key="8">
    <source>
        <dbReference type="Proteomes" id="UP000289856"/>
    </source>
</evidence>
<evidence type="ECO:0000259" key="6">
    <source>
        <dbReference type="Pfam" id="PF08546"/>
    </source>
</evidence>
<dbReference type="Gene3D" id="1.10.1040.10">
    <property type="entry name" value="N-(1-d-carboxylethyl)-l-norvaline Dehydrogenase, domain 2"/>
    <property type="match status" value="1"/>
</dbReference>
<keyword evidence="2 4" id="KW-0521">NADP</keyword>